<evidence type="ECO:0000256" key="1">
    <source>
        <dbReference type="SAM" id="MobiDB-lite"/>
    </source>
</evidence>
<dbReference type="PROSITE" id="PS50995">
    <property type="entry name" value="HTH_MARR_2"/>
    <property type="match status" value="1"/>
</dbReference>
<dbReference type="PANTHER" id="PTHR33164:SF57">
    <property type="entry name" value="MARR-FAMILY TRANSCRIPTIONAL REGULATOR"/>
    <property type="match status" value="1"/>
</dbReference>
<dbReference type="GO" id="GO:0003700">
    <property type="term" value="F:DNA-binding transcription factor activity"/>
    <property type="evidence" value="ECO:0007669"/>
    <property type="project" value="InterPro"/>
</dbReference>
<evidence type="ECO:0000313" key="3">
    <source>
        <dbReference type="EMBL" id="MBB4122052.1"/>
    </source>
</evidence>
<feature type="domain" description="HTH marR-type" evidence="2">
    <location>
        <begin position="23"/>
        <end position="156"/>
    </location>
</feature>
<dbReference type="InterPro" id="IPR036388">
    <property type="entry name" value="WH-like_DNA-bd_sf"/>
</dbReference>
<sequence>MLDQNDDTTAHLDGIGPEDGDIRHLFSYNLQRLAGMSSRIASLALERDFGVTVQEWRTLAVLDFLDAAPLHLLAQRAGVQKSQMSRLINDLEERDMVAREQHPRDKRSVVLQLTPEAKDLVKRILKKSRERNEHMLRELSQDERQSLMRLIGKITTATAETLDHYKQESDDSLPRSYASASLYLPE</sequence>
<dbReference type="SUPFAM" id="SSF46785">
    <property type="entry name" value="Winged helix' DNA-binding domain"/>
    <property type="match status" value="1"/>
</dbReference>
<feature type="region of interest" description="Disordered" evidence="1">
    <location>
        <begin position="166"/>
        <end position="186"/>
    </location>
</feature>
<dbReference type="PANTHER" id="PTHR33164">
    <property type="entry name" value="TRANSCRIPTIONAL REGULATOR, MARR FAMILY"/>
    <property type="match status" value="1"/>
</dbReference>
<accession>A0A7W6PB42</accession>
<proteinExistence type="predicted"/>
<organism evidence="3 4">
    <name type="scientific">Martelella radicis</name>
    <dbReference type="NCBI Taxonomy" id="1397476"/>
    <lineage>
        <taxon>Bacteria</taxon>
        <taxon>Pseudomonadati</taxon>
        <taxon>Pseudomonadota</taxon>
        <taxon>Alphaproteobacteria</taxon>
        <taxon>Hyphomicrobiales</taxon>
        <taxon>Aurantimonadaceae</taxon>
        <taxon>Martelella</taxon>
    </lineage>
</organism>
<dbReference type="Proteomes" id="UP000530571">
    <property type="component" value="Unassembled WGS sequence"/>
</dbReference>
<comment type="caution">
    <text evidence="3">The sequence shown here is derived from an EMBL/GenBank/DDBJ whole genome shotgun (WGS) entry which is preliminary data.</text>
</comment>
<dbReference type="PRINTS" id="PR00598">
    <property type="entry name" value="HTHMARR"/>
</dbReference>
<dbReference type="InterPro" id="IPR036390">
    <property type="entry name" value="WH_DNA-bd_sf"/>
</dbReference>
<dbReference type="EMBL" id="JACIDZ010000005">
    <property type="protein sequence ID" value="MBB4122052.1"/>
    <property type="molecule type" value="Genomic_DNA"/>
</dbReference>
<dbReference type="InterPro" id="IPR039422">
    <property type="entry name" value="MarR/SlyA-like"/>
</dbReference>
<dbReference type="GO" id="GO:0006950">
    <property type="term" value="P:response to stress"/>
    <property type="evidence" value="ECO:0007669"/>
    <property type="project" value="TreeGrafter"/>
</dbReference>
<dbReference type="SMART" id="SM00347">
    <property type="entry name" value="HTH_MARR"/>
    <property type="match status" value="1"/>
</dbReference>
<dbReference type="Pfam" id="PF12802">
    <property type="entry name" value="MarR_2"/>
    <property type="match status" value="1"/>
</dbReference>
<gene>
    <name evidence="3" type="ORF">GGR30_001978</name>
</gene>
<dbReference type="InterPro" id="IPR000835">
    <property type="entry name" value="HTH_MarR-typ"/>
</dbReference>
<reference evidence="3 4" key="1">
    <citation type="submission" date="2020-08" db="EMBL/GenBank/DDBJ databases">
        <title>Genomic Encyclopedia of Type Strains, Phase IV (KMG-IV): sequencing the most valuable type-strain genomes for metagenomic binning, comparative biology and taxonomic classification.</title>
        <authorList>
            <person name="Goeker M."/>
        </authorList>
    </citation>
    <scope>NUCLEOTIDE SEQUENCE [LARGE SCALE GENOMIC DNA]</scope>
    <source>
        <strain evidence="3 4">DSM 28101</strain>
    </source>
</reference>
<dbReference type="RefSeq" id="WP_183485583.1">
    <property type="nucleotide sequence ID" value="NZ_JACIDZ010000005.1"/>
</dbReference>
<protein>
    <submittedName>
        <fullName evidence="3">DNA-binding MarR family transcriptional regulator</fullName>
    </submittedName>
</protein>
<evidence type="ECO:0000313" key="4">
    <source>
        <dbReference type="Proteomes" id="UP000530571"/>
    </source>
</evidence>
<keyword evidence="3" id="KW-0238">DNA-binding</keyword>
<evidence type="ECO:0000259" key="2">
    <source>
        <dbReference type="PROSITE" id="PS50995"/>
    </source>
</evidence>
<dbReference type="GO" id="GO:0003677">
    <property type="term" value="F:DNA binding"/>
    <property type="evidence" value="ECO:0007669"/>
    <property type="project" value="UniProtKB-KW"/>
</dbReference>
<name>A0A7W6PB42_9HYPH</name>
<dbReference type="AlphaFoldDB" id="A0A7W6PB42"/>
<dbReference type="Gene3D" id="1.10.10.10">
    <property type="entry name" value="Winged helix-like DNA-binding domain superfamily/Winged helix DNA-binding domain"/>
    <property type="match status" value="1"/>
</dbReference>
<keyword evidence="4" id="KW-1185">Reference proteome</keyword>